<dbReference type="AlphaFoldDB" id="A0A654LVU0"/>
<protein>
    <recommendedName>
        <fullName evidence="3">PsbP C-terminal domain-containing protein</fullName>
    </recommendedName>
</protein>
<evidence type="ECO:0000313" key="2">
    <source>
        <dbReference type="Proteomes" id="UP000058925"/>
    </source>
</evidence>
<dbReference type="Proteomes" id="UP000058925">
    <property type="component" value="Chromosome"/>
</dbReference>
<evidence type="ECO:0000313" key="1">
    <source>
        <dbReference type="EMBL" id="ALI34920.1"/>
    </source>
</evidence>
<name>A0A654LVU0_9ARCH</name>
<gene>
    <name evidence="1" type="ORF">NMY3_00711</name>
</gene>
<accession>A0A654LVU0</accession>
<dbReference type="EMBL" id="CP012850">
    <property type="protein sequence ID" value="ALI34920.1"/>
    <property type="molecule type" value="Genomic_DNA"/>
</dbReference>
<dbReference type="KEGG" id="taa:NMY3_00711"/>
<proteinExistence type="predicted"/>
<reference evidence="2" key="1">
    <citation type="submission" date="2015-10" db="EMBL/GenBank/DDBJ databases">
        <title>Niche specialization of a soil ammonia-oxidizing archaeon, Candidatus Nitrosocosmicus oleophilus.</title>
        <authorList>
            <person name="Jung M.-Y."/>
            <person name="Rhee S.-K."/>
        </authorList>
    </citation>
    <scope>NUCLEOTIDE SEQUENCE [LARGE SCALE GENOMIC DNA]</scope>
    <source>
        <strain evidence="2">MY3</strain>
    </source>
</reference>
<sequence length="298" mass="33660">MFKNNKIIKHSHLNPLLKIMIPKLMVMSLLLVSTAIIFFSLCDDYALGQFQETSNGSAPTGMNFYFNPIYNASINYPSNWSVNETDPDATDRVDLIATFVSPYETYNDNYTEYVEVYRDDGIFYEADLNEYLQEGIDTYQNISNNFTIIDSSTSGTLSNLPAYTLSYSQVIEGQDGQEPIKLKNYETGTLVNNTGYYITFVGEDKQFDKYLPIAKQMIDSFELLLPSSVNLTYPSDELEELDTGTNETIPTNNATNSNLTTINDSNEDKIIKNSTGTSKSETFSKLVQALRDILQRNN</sequence>
<dbReference type="Gene3D" id="3.40.1000.10">
    <property type="entry name" value="Mog1/PsbP, alpha/beta/alpha sandwich"/>
    <property type="match status" value="1"/>
</dbReference>
<organism evidence="1 2">
    <name type="scientific">Candidatus Nitrosocosmicus oleophilus</name>
    <dbReference type="NCBI Taxonomy" id="1353260"/>
    <lineage>
        <taxon>Archaea</taxon>
        <taxon>Nitrososphaerota</taxon>
        <taxon>Nitrososphaeria</taxon>
        <taxon>Nitrososphaerales</taxon>
        <taxon>Nitrososphaeraceae</taxon>
        <taxon>Candidatus Nitrosocosmicus</taxon>
    </lineage>
</organism>
<keyword evidence="2" id="KW-1185">Reference proteome</keyword>
<evidence type="ECO:0008006" key="3">
    <source>
        <dbReference type="Google" id="ProtNLM"/>
    </source>
</evidence>